<reference evidence="3" key="3">
    <citation type="journal article" date="2019" name="BMC Res. Notes">
        <title>Complete genome sequence of the Sulfodiicoccus acidiphilus strain HS-1T, the first crenarchaeon that lacks polB3, isolated from an acidic hot spring in Ohwaku-dani, Hakone, Japan.</title>
        <authorList>
            <person name="Sakai H.D."/>
            <person name="Kurosawa N."/>
        </authorList>
    </citation>
    <scope>NUCLEOTIDE SEQUENCE</scope>
    <source>
        <strain evidence="3">HS-1</strain>
    </source>
</reference>
<keyword evidence="1" id="KW-0051">Antiviral defense</keyword>
<evidence type="ECO:0000259" key="2">
    <source>
        <dbReference type="Pfam" id="PF03787"/>
    </source>
</evidence>
<dbReference type="EMBL" id="AP018553">
    <property type="protein sequence ID" value="BBD73373.1"/>
    <property type="molecule type" value="Genomic_DNA"/>
</dbReference>
<evidence type="ECO:0000313" key="4">
    <source>
        <dbReference type="EMBL" id="GGU00984.1"/>
    </source>
</evidence>
<dbReference type="NCBIfam" id="TIGR02581">
    <property type="entry name" value="cas_cyan_RAMP"/>
    <property type="match status" value="1"/>
</dbReference>
<dbReference type="Proteomes" id="UP000276741">
    <property type="component" value="Chromosome"/>
</dbReference>
<name>A0A348B5C1_9CREN</name>
<reference evidence="4" key="4">
    <citation type="submission" date="2020-09" db="EMBL/GenBank/DDBJ databases">
        <authorList>
            <person name="Sun Q."/>
            <person name="Ohkuma M."/>
        </authorList>
    </citation>
    <scope>NUCLEOTIDE SEQUENCE</scope>
    <source>
        <strain evidence="4">JCM 31740</strain>
    </source>
</reference>
<dbReference type="InterPro" id="IPR005537">
    <property type="entry name" value="RAMP_III_fam"/>
</dbReference>
<dbReference type="GeneID" id="38667243"/>
<sequence>MARNSNHPCYDLNAMRNLLRVEGYLVNETPLRVGSGRSQSFQDRTDFPLVARGGRPYIPGSSLKGVLRSSLEAYVLGSDWPDKFRKVLYVRDDGESCVKDEKGNKEEYCIPCILFGFKDLASRVSIMDAVPEGDVRVVLRTGVTINRVFGGQQPGNLYNLDYVDSGSKFRFRMTAQNVLGGQEEWTRKVEEGFKYVLGLLKDGFFVGGRRSTGAGFVRLSDAKVRIYEVRGGKLFARSEGGLEVVA</sequence>
<organism evidence="3 5">
    <name type="scientific">Sulfodiicoccus acidiphilus</name>
    <dbReference type="NCBI Taxonomy" id="1670455"/>
    <lineage>
        <taxon>Archaea</taxon>
        <taxon>Thermoproteota</taxon>
        <taxon>Thermoprotei</taxon>
        <taxon>Sulfolobales</taxon>
        <taxon>Sulfolobaceae</taxon>
        <taxon>Sulfodiicoccus</taxon>
    </lineage>
</organism>
<protein>
    <submittedName>
        <fullName evidence="3">CRISPR-associated RAMP protein</fullName>
    </submittedName>
</protein>
<evidence type="ECO:0000313" key="5">
    <source>
        <dbReference type="Proteomes" id="UP000276741"/>
    </source>
</evidence>
<evidence type="ECO:0000256" key="1">
    <source>
        <dbReference type="ARBA" id="ARBA00023118"/>
    </source>
</evidence>
<dbReference type="Pfam" id="PF03787">
    <property type="entry name" value="RAMPs"/>
    <property type="match status" value="1"/>
</dbReference>
<keyword evidence="5" id="KW-1185">Reference proteome</keyword>
<dbReference type="InterPro" id="IPR013411">
    <property type="entry name" value="CRISPR-assoc_RAMP_Csx7"/>
</dbReference>
<dbReference type="KEGG" id="sacd:HS1genome_1762"/>
<dbReference type="Proteomes" id="UP000616143">
    <property type="component" value="Unassembled WGS sequence"/>
</dbReference>
<dbReference type="AlphaFoldDB" id="A0A348B5C1"/>
<dbReference type="RefSeq" id="WP_229768245.1">
    <property type="nucleotide sequence ID" value="NZ_AP018553.1"/>
</dbReference>
<dbReference type="PANTHER" id="PTHR35579:SF6">
    <property type="entry name" value="DUF324 DOMAIN-CONTAINING PROTEIN"/>
    <property type="match status" value="1"/>
</dbReference>
<reference evidence="5" key="2">
    <citation type="submission" date="2018-04" db="EMBL/GenBank/DDBJ databases">
        <title>Complete genome sequence of Sulfodiicoccus acidiphilus strain HS-1.</title>
        <authorList>
            <person name="Sakai H.D."/>
            <person name="Kurosawa N."/>
        </authorList>
    </citation>
    <scope>NUCLEOTIDE SEQUENCE [LARGE SCALE GENOMIC DNA]</scope>
    <source>
        <strain evidence="5">HS-1</strain>
    </source>
</reference>
<accession>A0A348B5C1</accession>
<dbReference type="InterPro" id="IPR052216">
    <property type="entry name" value="CRISPR_Csm3_endoribonuclease"/>
</dbReference>
<feature type="domain" description="CRISPR type III-associated protein" evidence="2">
    <location>
        <begin position="28"/>
        <end position="218"/>
    </location>
</feature>
<gene>
    <name evidence="4" type="ORF">GCM10007116_17820</name>
    <name evidence="3" type="ORF">HS1genome_1762</name>
</gene>
<proteinExistence type="predicted"/>
<dbReference type="EMBL" id="BMQS01000018">
    <property type="protein sequence ID" value="GGU00984.1"/>
    <property type="molecule type" value="Genomic_DNA"/>
</dbReference>
<dbReference type="PANTHER" id="PTHR35579">
    <property type="entry name" value="CRISPR SYSTEM CMS ENDORIBONUCLEASE CSM3"/>
    <property type="match status" value="1"/>
</dbReference>
<evidence type="ECO:0000313" key="3">
    <source>
        <dbReference type="EMBL" id="BBD73373.1"/>
    </source>
</evidence>
<reference evidence="4" key="1">
    <citation type="journal article" date="2014" name="Int. J. Syst. Evol. Microbiol.">
        <title>Complete genome sequence of Corynebacterium casei LMG S-19264T (=DSM 44701T), isolated from a smear-ripened cheese.</title>
        <authorList>
            <consortium name="US DOE Joint Genome Institute (JGI-PGF)"/>
            <person name="Walter F."/>
            <person name="Albersmeier A."/>
            <person name="Kalinowski J."/>
            <person name="Ruckert C."/>
        </authorList>
    </citation>
    <scope>NUCLEOTIDE SEQUENCE</scope>
    <source>
        <strain evidence="4">JCM 31740</strain>
    </source>
</reference>
<dbReference type="GO" id="GO:0051607">
    <property type="term" value="P:defense response to virus"/>
    <property type="evidence" value="ECO:0007669"/>
    <property type="project" value="UniProtKB-KW"/>
</dbReference>